<feature type="transmembrane region" description="Helical" evidence="1">
    <location>
        <begin position="15"/>
        <end position="33"/>
    </location>
</feature>
<dbReference type="Proteomes" id="UP000054826">
    <property type="component" value="Unassembled WGS sequence"/>
</dbReference>
<keyword evidence="1" id="KW-0472">Membrane</keyword>
<reference evidence="2 3" key="1">
    <citation type="submission" date="2015-01" db="EMBL/GenBank/DDBJ databases">
        <title>Evolution of Trichinella species and genotypes.</title>
        <authorList>
            <person name="Korhonen P.K."/>
            <person name="Edoardo P."/>
            <person name="Giuseppe L.R."/>
            <person name="Gasser R.B."/>
        </authorList>
    </citation>
    <scope>NUCLEOTIDE SEQUENCE [LARGE SCALE GENOMIC DNA]</scope>
    <source>
        <strain evidence="2">ISS176</strain>
    </source>
</reference>
<gene>
    <name evidence="2" type="ORF">T4C_4675</name>
</gene>
<organism evidence="2 3">
    <name type="scientific">Trichinella pseudospiralis</name>
    <name type="common">Parasitic roundworm</name>
    <dbReference type="NCBI Taxonomy" id="6337"/>
    <lineage>
        <taxon>Eukaryota</taxon>
        <taxon>Metazoa</taxon>
        <taxon>Ecdysozoa</taxon>
        <taxon>Nematoda</taxon>
        <taxon>Enoplea</taxon>
        <taxon>Dorylaimia</taxon>
        <taxon>Trichinellida</taxon>
        <taxon>Trichinellidae</taxon>
        <taxon>Trichinella</taxon>
    </lineage>
</organism>
<evidence type="ECO:0000313" key="3">
    <source>
        <dbReference type="Proteomes" id="UP000054826"/>
    </source>
</evidence>
<keyword evidence="1" id="KW-1133">Transmembrane helix</keyword>
<keyword evidence="1" id="KW-0812">Transmembrane</keyword>
<accession>A0A0V1JZY2</accession>
<dbReference type="AlphaFoldDB" id="A0A0V1JZY2"/>
<name>A0A0V1JZY2_TRIPS</name>
<dbReference type="EMBL" id="JYDV01000026">
    <property type="protein sequence ID" value="KRZ40522.1"/>
    <property type="molecule type" value="Genomic_DNA"/>
</dbReference>
<sequence length="128" mass="15198">MIANTTGKLFQRKSYFHPVVQLMLFSAILILMMDSRIAEENALCFDFLILNVFDDGCDYHCDYDFDHNDQQNYYFKLKLFKLTFKVDYEKLIITITLTEFYLHFFDGAERVTLFDILTNALNEDSDNK</sequence>
<proteinExistence type="predicted"/>
<protein>
    <recommendedName>
        <fullName evidence="4">Transmembrane protein</fullName>
    </recommendedName>
</protein>
<comment type="caution">
    <text evidence="2">The sequence shown here is derived from an EMBL/GenBank/DDBJ whole genome shotgun (WGS) entry which is preliminary data.</text>
</comment>
<evidence type="ECO:0000313" key="2">
    <source>
        <dbReference type="EMBL" id="KRZ40522.1"/>
    </source>
</evidence>
<evidence type="ECO:0008006" key="4">
    <source>
        <dbReference type="Google" id="ProtNLM"/>
    </source>
</evidence>
<evidence type="ECO:0000256" key="1">
    <source>
        <dbReference type="SAM" id="Phobius"/>
    </source>
</evidence>